<name>A0A5C8CY86_9SPIR</name>
<accession>A0A5C8CY86</accession>
<proteinExistence type="predicted"/>
<evidence type="ECO:0000313" key="3">
    <source>
        <dbReference type="EMBL" id="TXJ35388.1"/>
    </source>
</evidence>
<evidence type="ECO:0000313" key="1">
    <source>
        <dbReference type="EMBL" id="TXJ11412.1"/>
    </source>
</evidence>
<comment type="caution">
    <text evidence="1">The sequence shown here is derived from an EMBL/GenBank/DDBJ whole genome shotgun (WGS) entry which is preliminary data.</text>
</comment>
<dbReference type="Proteomes" id="UP000324336">
    <property type="component" value="Unassembled WGS sequence"/>
</dbReference>
<evidence type="ECO:0000313" key="6">
    <source>
        <dbReference type="Proteomes" id="UP000325116"/>
    </source>
</evidence>
<gene>
    <name evidence="2" type="ORF">EPJ73_09505</name>
    <name evidence="3" type="ORF">EPJ78_10745</name>
    <name evidence="1" type="ORF">EPJ80_06710</name>
</gene>
<dbReference type="EMBL" id="SAYA01000023">
    <property type="protein sequence ID" value="TXJ24082.1"/>
    <property type="molecule type" value="Genomic_DNA"/>
</dbReference>
<dbReference type="RefSeq" id="WP_147558824.1">
    <property type="nucleotide sequence ID" value="NZ_SAXT01000005.1"/>
</dbReference>
<dbReference type="EMBL" id="SAYB01000007">
    <property type="protein sequence ID" value="TXJ35388.1"/>
    <property type="molecule type" value="Genomic_DNA"/>
</dbReference>
<organism evidence="1 6">
    <name type="scientific">Brachyspira aalborgi</name>
    <dbReference type="NCBI Taxonomy" id="29522"/>
    <lineage>
        <taxon>Bacteria</taxon>
        <taxon>Pseudomonadati</taxon>
        <taxon>Spirochaetota</taxon>
        <taxon>Spirochaetia</taxon>
        <taxon>Brachyspirales</taxon>
        <taxon>Brachyspiraceae</taxon>
        <taxon>Brachyspira</taxon>
    </lineage>
</organism>
<sequence>MIKFFILLFILVLLLKFIIDKIIIIKKSNRFLRKYFFEDKLYSAEEVANIFKLDKDNFFSLIKTLEQYNYFSFFNKRGIIMTKDFYSKYELKYLIRILSKKQKLKV</sequence>
<dbReference type="AlphaFoldDB" id="A0A5C8CY86"/>
<evidence type="ECO:0000313" key="4">
    <source>
        <dbReference type="Proteomes" id="UP000322814"/>
    </source>
</evidence>
<protein>
    <submittedName>
        <fullName evidence="1">Uncharacterized protein</fullName>
    </submittedName>
</protein>
<dbReference type="EMBL" id="SAXT01000005">
    <property type="protein sequence ID" value="TXJ11412.1"/>
    <property type="molecule type" value="Genomic_DNA"/>
</dbReference>
<dbReference type="Proteomes" id="UP000322814">
    <property type="component" value="Unassembled WGS sequence"/>
</dbReference>
<reference evidence="4 5" key="1">
    <citation type="journal article" date="1992" name="Lakartidningen">
        <title>[Penicillin V and not amoxicillin is the first choice preparation in acute otitis].</title>
        <authorList>
            <person name="Kamme C."/>
            <person name="Lundgren K."/>
            <person name="Prellner K."/>
        </authorList>
    </citation>
    <scope>NUCLEOTIDE SEQUENCE [LARGE SCALE GENOMIC DNA]</scope>
    <source>
        <strain evidence="3 4">PC4580III</strain>
        <strain evidence="2 5">PC4597II</strain>
        <strain evidence="1 6">W1</strain>
    </source>
</reference>
<dbReference type="Proteomes" id="UP000325116">
    <property type="component" value="Unassembled WGS sequence"/>
</dbReference>
<evidence type="ECO:0000313" key="2">
    <source>
        <dbReference type="EMBL" id="TXJ24082.1"/>
    </source>
</evidence>
<evidence type="ECO:0000313" key="5">
    <source>
        <dbReference type="Proteomes" id="UP000324336"/>
    </source>
</evidence>
<reference evidence="1" key="2">
    <citation type="submission" date="2019-01" db="EMBL/GenBank/DDBJ databases">
        <authorList>
            <person name="Thorell K."/>
        </authorList>
    </citation>
    <scope>NUCLEOTIDE SEQUENCE</scope>
    <source>
        <strain evidence="3">PC4580III</strain>
        <strain evidence="2">PC4597II</strain>
        <strain evidence="1">W1</strain>
    </source>
</reference>